<evidence type="ECO:0000313" key="5">
    <source>
        <dbReference type="Proteomes" id="UP000823823"/>
    </source>
</evidence>
<proteinExistence type="predicted"/>
<reference evidence="4" key="1">
    <citation type="journal article" date="2021" name="PeerJ">
        <title>Extensive microbial diversity within the chicken gut microbiome revealed by metagenomics and culture.</title>
        <authorList>
            <person name="Gilroy R."/>
            <person name="Ravi A."/>
            <person name="Getino M."/>
            <person name="Pursley I."/>
            <person name="Horton D.L."/>
            <person name="Alikhan N.F."/>
            <person name="Baker D."/>
            <person name="Gharbi K."/>
            <person name="Hall N."/>
            <person name="Watson M."/>
            <person name="Adriaenssens E.M."/>
            <person name="Foster-Nyarko E."/>
            <person name="Jarju S."/>
            <person name="Secka A."/>
            <person name="Antonio M."/>
            <person name="Oren A."/>
            <person name="Chaudhuri R.R."/>
            <person name="La Ragione R."/>
            <person name="Hildebrand F."/>
            <person name="Pallen M.J."/>
        </authorList>
    </citation>
    <scope>NUCLEOTIDE SEQUENCE</scope>
    <source>
        <strain evidence="4">ChiHjej13B12-24818</strain>
    </source>
</reference>
<keyword evidence="1 2" id="KW-0238">DNA-binding</keyword>
<dbReference type="GO" id="GO:0003677">
    <property type="term" value="F:DNA binding"/>
    <property type="evidence" value="ECO:0007669"/>
    <property type="project" value="UniProtKB-UniRule"/>
</dbReference>
<evidence type="ECO:0000259" key="3">
    <source>
        <dbReference type="PROSITE" id="PS50977"/>
    </source>
</evidence>
<evidence type="ECO:0000313" key="4">
    <source>
        <dbReference type="EMBL" id="HJB09052.1"/>
    </source>
</evidence>
<dbReference type="Gene3D" id="1.10.357.10">
    <property type="entry name" value="Tetracycline Repressor, domain 2"/>
    <property type="match status" value="1"/>
</dbReference>
<dbReference type="PROSITE" id="PS50977">
    <property type="entry name" value="HTH_TETR_2"/>
    <property type="match status" value="1"/>
</dbReference>
<dbReference type="Proteomes" id="UP000823823">
    <property type="component" value="Unassembled WGS sequence"/>
</dbReference>
<protein>
    <submittedName>
        <fullName evidence="4">TetR/AcrR family transcriptional regulator</fullName>
    </submittedName>
</protein>
<gene>
    <name evidence="4" type="ORF">H9786_00760</name>
</gene>
<dbReference type="EMBL" id="DWZH01000007">
    <property type="protein sequence ID" value="HJB09052.1"/>
    <property type="molecule type" value="Genomic_DNA"/>
</dbReference>
<comment type="caution">
    <text evidence="4">The sequence shown here is derived from an EMBL/GenBank/DDBJ whole genome shotgun (WGS) entry which is preliminary data.</text>
</comment>
<evidence type="ECO:0000256" key="2">
    <source>
        <dbReference type="PROSITE-ProRule" id="PRU00335"/>
    </source>
</evidence>
<reference evidence="4" key="2">
    <citation type="submission" date="2021-04" db="EMBL/GenBank/DDBJ databases">
        <authorList>
            <person name="Gilroy R."/>
        </authorList>
    </citation>
    <scope>NUCLEOTIDE SEQUENCE</scope>
    <source>
        <strain evidence="4">ChiHjej13B12-24818</strain>
    </source>
</reference>
<sequence length="225" mass="24747">MPHTTSRAPDPRPARTKAAIFAAARDLTGQDGEVTVNALAKRAGISRAAFYSHFGGLDDLMGAMLGQMFDVQEARAVELAADGRSTQDMVQAAAATMVAYVVRHHAFLRGALDWKFSHHTYLILVETLSDLHVVALERIGDEVPAHLDIERTARFFAGGTLDLLIQWLVATEQDAREGREPDEQGLTEDLLRLMPSWYTGLRPEDPIPDDLVMDELFAEGPLPEA</sequence>
<dbReference type="InterPro" id="IPR009057">
    <property type="entry name" value="Homeodomain-like_sf"/>
</dbReference>
<evidence type="ECO:0000256" key="1">
    <source>
        <dbReference type="ARBA" id="ARBA00023125"/>
    </source>
</evidence>
<name>A0A9D2RNM0_9MICO</name>
<accession>A0A9D2RNM0</accession>
<dbReference type="InterPro" id="IPR050624">
    <property type="entry name" value="HTH-type_Tx_Regulator"/>
</dbReference>
<dbReference type="InterPro" id="IPR001647">
    <property type="entry name" value="HTH_TetR"/>
</dbReference>
<dbReference type="PANTHER" id="PTHR43479">
    <property type="entry name" value="ACREF/ENVCD OPERON REPRESSOR-RELATED"/>
    <property type="match status" value="1"/>
</dbReference>
<dbReference type="Pfam" id="PF00440">
    <property type="entry name" value="TetR_N"/>
    <property type="match status" value="1"/>
</dbReference>
<feature type="DNA-binding region" description="H-T-H motif" evidence="2">
    <location>
        <begin position="35"/>
        <end position="54"/>
    </location>
</feature>
<feature type="domain" description="HTH tetR-type" evidence="3">
    <location>
        <begin position="14"/>
        <end position="72"/>
    </location>
</feature>
<dbReference type="AlphaFoldDB" id="A0A9D2RNM0"/>
<organism evidence="4 5">
    <name type="scientific">Candidatus Brachybacterium merdavium</name>
    <dbReference type="NCBI Taxonomy" id="2838513"/>
    <lineage>
        <taxon>Bacteria</taxon>
        <taxon>Bacillati</taxon>
        <taxon>Actinomycetota</taxon>
        <taxon>Actinomycetes</taxon>
        <taxon>Micrococcales</taxon>
        <taxon>Dermabacteraceae</taxon>
        <taxon>Brachybacterium</taxon>
    </lineage>
</organism>
<dbReference type="PANTHER" id="PTHR43479:SF11">
    <property type="entry name" value="ACREF_ENVCD OPERON REPRESSOR-RELATED"/>
    <property type="match status" value="1"/>
</dbReference>
<dbReference type="SUPFAM" id="SSF46689">
    <property type="entry name" value="Homeodomain-like"/>
    <property type="match status" value="1"/>
</dbReference>